<dbReference type="STRING" id="321146.A0A139GYP6"/>
<feature type="transmembrane region" description="Helical" evidence="6">
    <location>
        <begin position="136"/>
        <end position="158"/>
    </location>
</feature>
<feature type="domain" description="G protein-coupled receptor GPR1/2/3 C-terminal" evidence="7">
    <location>
        <begin position="221"/>
        <end position="288"/>
    </location>
</feature>
<dbReference type="OrthoDB" id="100006at2759"/>
<gene>
    <name evidence="8" type="ORF">AC578_2588</name>
</gene>
<accession>A0A139GYP6</accession>
<dbReference type="GO" id="GO:0004930">
    <property type="term" value="F:G protein-coupled receptor activity"/>
    <property type="evidence" value="ECO:0007669"/>
    <property type="project" value="TreeGrafter"/>
</dbReference>
<keyword evidence="2 6" id="KW-0812">Transmembrane</keyword>
<dbReference type="PANTHER" id="PTHR23112">
    <property type="entry name" value="G PROTEIN-COUPLED RECEPTOR 157-RELATED"/>
    <property type="match status" value="1"/>
</dbReference>
<evidence type="ECO:0000256" key="4">
    <source>
        <dbReference type="ARBA" id="ARBA00023136"/>
    </source>
</evidence>
<feature type="transmembrane region" description="Helical" evidence="6">
    <location>
        <begin position="63"/>
        <end position="82"/>
    </location>
</feature>
<name>A0A139GYP6_9PEZI</name>
<sequence>MQHAGSAGTQTPLPDDVRTGLVAVCVAAIVSAVSGTGLLAYLSYRVITWKHRGYARINQYVALLLNLMLADVQQAIGFSISTQWLREDGIFALTPTCWAQGWILNAGDAGIALFTLALAVHLFADVVFDKRLPYAPFLFMIVFLWAFDYFISTIGVVIHPRDFYMRAGLWCWINEKYLMDRLWFHYIWLILAQATVVILYTLMFAILWRRVRSFFYSTPDTRMRAESAARSIVMYPIAYVACTLPAVIARLKIMAGGTVGYAELTVAGFLLASNGWIDVLLYTISRRTLIFGPAVTSEQVGGLDTFTIWNQPEILPGKMELFSPSRVSTAETELPRTTSDIEQQLAQIEAHAGPGKQSSSAASVVPAQEDGDSISPVIPASILSDDGRLKPCRTFAEFERTCPTLQKLEEE</sequence>
<proteinExistence type="predicted"/>
<dbReference type="Pfam" id="PF11970">
    <property type="entry name" value="GPR_Gpa2_C"/>
    <property type="match status" value="1"/>
</dbReference>
<dbReference type="EMBL" id="LFZN01000225">
    <property type="protein sequence ID" value="KXS95279.1"/>
    <property type="molecule type" value="Genomic_DNA"/>
</dbReference>
<comment type="subcellular location">
    <subcellularLocation>
        <location evidence="1">Membrane</location>
        <topology evidence="1">Multi-pass membrane protein</topology>
    </subcellularLocation>
</comment>
<organism evidence="8 9">
    <name type="scientific">Pseudocercospora eumusae</name>
    <dbReference type="NCBI Taxonomy" id="321146"/>
    <lineage>
        <taxon>Eukaryota</taxon>
        <taxon>Fungi</taxon>
        <taxon>Dikarya</taxon>
        <taxon>Ascomycota</taxon>
        <taxon>Pezizomycotina</taxon>
        <taxon>Dothideomycetes</taxon>
        <taxon>Dothideomycetidae</taxon>
        <taxon>Mycosphaerellales</taxon>
        <taxon>Mycosphaerellaceae</taxon>
        <taxon>Pseudocercospora</taxon>
    </lineage>
</organism>
<keyword evidence="9" id="KW-1185">Reference proteome</keyword>
<dbReference type="Proteomes" id="UP000070133">
    <property type="component" value="Unassembled WGS sequence"/>
</dbReference>
<feature type="transmembrane region" description="Helical" evidence="6">
    <location>
        <begin position="228"/>
        <end position="248"/>
    </location>
</feature>
<evidence type="ECO:0000256" key="6">
    <source>
        <dbReference type="SAM" id="Phobius"/>
    </source>
</evidence>
<feature type="region of interest" description="Disordered" evidence="5">
    <location>
        <begin position="350"/>
        <end position="379"/>
    </location>
</feature>
<keyword evidence="4 6" id="KW-0472">Membrane</keyword>
<keyword evidence="3 6" id="KW-1133">Transmembrane helix</keyword>
<feature type="transmembrane region" description="Helical" evidence="6">
    <location>
        <begin position="186"/>
        <end position="208"/>
    </location>
</feature>
<evidence type="ECO:0000256" key="5">
    <source>
        <dbReference type="SAM" id="MobiDB-lite"/>
    </source>
</evidence>
<dbReference type="InterPro" id="IPR022596">
    <property type="entry name" value="GPR1/2/3_C"/>
</dbReference>
<reference evidence="8 9" key="1">
    <citation type="submission" date="2015-07" db="EMBL/GenBank/DDBJ databases">
        <title>Comparative genomics of the Sigatoka disease complex on banana suggests a link between parallel evolutionary changes in Pseudocercospora fijiensis and Pseudocercospora eumusae and increased virulence on the banana host.</title>
        <authorList>
            <person name="Chang T.-C."/>
            <person name="Salvucci A."/>
            <person name="Crous P.W."/>
            <person name="Stergiopoulos I."/>
        </authorList>
    </citation>
    <scope>NUCLEOTIDE SEQUENCE [LARGE SCALE GENOMIC DNA]</scope>
    <source>
        <strain evidence="8 9">CBS 114824</strain>
    </source>
</reference>
<dbReference type="SUPFAM" id="SSF81321">
    <property type="entry name" value="Family A G protein-coupled receptor-like"/>
    <property type="match status" value="1"/>
</dbReference>
<comment type="caution">
    <text evidence="8">The sequence shown here is derived from an EMBL/GenBank/DDBJ whole genome shotgun (WGS) entry which is preliminary data.</text>
</comment>
<evidence type="ECO:0000313" key="8">
    <source>
        <dbReference type="EMBL" id="KXS95279.1"/>
    </source>
</evidence>
<protein>
    <recommendedName>
        <fullName evidence="7">G protein-coupled receptor GPR1/2/3 C-terminal domain-containing protein</fullName>
    </recommendedName>
</protein>
<evidence type="ECO:0000259" key="7">
    <source>
        <dbReference type="Pfam" id="PF11970"/>
    </source>
</evidence>
<evidence type="ECO:0000256" key="2">
    <source>
        <dbReference type="ARBA" id="ARBA00022692"/>
    </source>
</evidence>
<dbReference type="GO" id="GO:0005886">
    <property type="term" value="C:plasma membrane"/>
    <property type="evidence" value="ECO:0007669"/>
    <property type="project" value="TreeGrafter"/>
</dbReference>
<dbReference type="GO" id="GO:0007189">
    <property type="term" value="P:adenylate cyclase-activating G protein-coupled receptor signaling pathway"/>
    <property type="evidence" value="ECO:0007669"/>
    <property type="project" value="TreeGrafter"/>
</dbReference>
<evidence type="ECO:0000313" key="9">
    <source>
        <dbReference type="Proteomes" id="UP000070133"/>
    </source>
</evidence>
<evidence type="ECO:0000256" key="1">
    <source>
        <dbReference type="ARBA" id="ARBA00004141"/>
    </source>
</evidence>
<dbReference type="PANTHER" id="PTHR23112:SF37">
    <property type="entry name" value="G PROTEIN-COUPLED RECEPTOR GPR1"/>
    <property type="match status" value="1"/>
</dbReference>
<dbReference type="Gene3D" id="1.20.1070.10">
    <property type="entry name" value="Rhodopsin 7-helix transmembrane proteins"/>
    <property type="match status" value="1"/>
</dbReference>
<dbReference type="AlphaFoldDB" id="A0A139GYP6"/>
<feature type="transmembrane region" description="Helical" evidence="6">
    <location>
        <begin position="20"/>
        <end position="42"/>
    </location>
</feature>
<feature type="transmembrane region" description="Helical" evidence="6">
    <location>
        <begin position="260"/>
        <end position="281"/>
    </location>
</feature>
<feature type="transmembrane region" description="Helical" evidence="6">
    <location>
        <begin position="102"/>
        <end position="124"/>
    </location>
</feature>
<evidence type="ECO:0000256" key="3">
    <source>
        <dbReference type="ARBA" id="ARBA00022989"/>
    </source>
</evidence>